<dbReference type="AlphaFoldDB" id="A0AAE3L5Q8"/>
<dbReference type="GO" id="GO:0032506">
    <property type="term" value="P:cytokinetic process"/>
    <property type="evidence" value="ECO:0007669"/>
    <property type="project" value="TreeGrafter"/>
</dbReference>
<dbReference type="GO" id="GO:0030428">
    <property type="term" value="C:cell septum"/>
    <property type="evidence" value="ECO:0007669"/>
    <property type="project" value="TreeGrafter"/>
</dbReference>
<evidence type="ECO:0000313" key="5">
    <source>
        <dbReference type="Proteomes" id="UP001204445"/>
    </source>
</evidence>
<dbReference type="PROSITE" id="PS51724">
    <property type="entry name" value="SPOR"/>
    <property type="match status" value="1"/>
</dbReference>
<feature type="compositionally biased region" description="Low complexity" evidence="1">
    <location>
        <begin position="115"/>
        <end position="134"/>
    </location>
</feature>
<evidence type="ECO:0000313" key="4">
    <source>
        <dbReference type="EMBL" id="MCS3903747.1"/>
    </source>
</evidence>
<protein>
    <submittedName>
        <fullName evidence="4">DedD protein</fullName>
    </submittedName>
</protein>
<keyword evidence="2" id="KW-0472">Membrane</keyword>
<dbReference type="Proteomes" id="UP001204445">
    <property type="component" value="Unassembled WGS sequence"/>
</dbReference>
<evidence type="ECO:0000256" key="1">
    <source>
        <dbReference type="SAM" id="MobiDB-lite"/>
    </source>
</evidence>
<proteinExistence type="predicted"/>
<keyword evidence="5" id="KW-1185">Reference proteome</keyword>
<sequence>MDRGLKERLVGAAVLVALAVIFIPMLLDDAPPGPGPISESNIPPQPEETGELESRIKPLESEAVTVEPPPPQAEDIVTEPAGPTTDAEPEPSVPLPDDESDAEAAAAEPADEPAGETPASEPESDSGADAVSAEESADSDGPSQSAGQASADRPEGWVVQLGSFSRQSNAEQLNEKLKKAGYDAFVEPVRQSGQQVYRVRVGPEVQRSEAEKVRDAISDEFDLKGIVVSYP</sequence>
<feature type="transmembrane region" description="Helical" evidence="2">
    <location>
        <begin position="9"/>
        <end position="27"/>
    </location>
</feature>
<dbReference type="PANTHER" id="PTHR38687:SF1">
    <property type="entry name" value="CELL DIVISION PROTEIN DEDD"/>
    <property type="match status" value="1"/>
</dbReference>
<dbReference type="Gene3D" id="3.30.70.1070">
    <property type="entry name" value="Sporulation related repeat"/>
    <property type="match status" value="1"/>
</dbReference>
<dbReference type="Pfam" id="PF05036">
    <property type="entry name" value="SPOR"/>
    <property type="match status" value="1"/>
</dbReference>
<dbReference type="EMBL" id="JANUCT010000011">
    <property type="protein sequence ID" value="MCS3903747.1"/>
    <property type="molecule type" value="Genomic_DNA"/>
</dbReference>
<accession>A0AAE3L5Q8</accession>
<evidence type="ECO:0000256" key="2">
    <source>
        <dbReference type="SAM" id="Phobius"/>
    </source>
</evidence>
<dbReference type="GO" id="GO:0032153">
    <property type="term" value="C:cell division site"/>
    <property type="evidence" value="ECO:0007669"/>
    <property type="project" value="TreeGrafter"/>
</dbReference>
<reference evidence="4" key="1">
    <citation type="submission" date="2022-08" db="EMBL/GenBank/DDBJ databases">
        <title>Genomic Encyclopedia of Type Strains, Phase III (KMG-III): the genomes of soil and plant-associated and newly described type strains.</title>
        <authorList>
            <person name="Whitman W."/>
        </authorList>
    </citation>
    <scope>NUCLEOTIDE SEQUENCE</scope>
    <source>
        <strain evidence="4">HMT 1</strain>
    </source>
</reference>
<dbReference type="InterPro" id="IPR052521">
    <property type="entry name" value="Cell_div_SPOR-domain"/>
</dbReference>
<feature type="region of interest" description="Disordered" evidence="1">
    <location>
        <begin position="29"/>
        <end position="158"/>
    </location>
</feature>
<dbReference type="InterPro" id="IPR007730">
    <property type="entry name" value="SPOR-like_dom"/>
</dbReference>
<keyword evidence="2" id="KW-0812">Transmembrane</keyword>
<dbReference type="RefSeq" id="WP_259055718.1">
    <property type="nucleotide sequence ID" value="NZ_JANUCT010000011.1"/>
</dbReference>
<evidence type="ECO:0000259" key="3">
    <source>
        <dbReference type="PROSITE" id="PS51724"/>
    </source>
</evidence>
<dbReference type="InterPro" id="IPR036680">
    <property type="entry name" value="SPOR-like_sf"/>
</dbReference>
<dbReference type="PANTHER" id="PTHR38687">
    <property type="entry name" value="CELL DIVISION PROTEIN DEDD-RELATED"/>
    <property type="match status" value="1"/>
</dbReference>
<organism evidence="4 5">
    <name type="scientific">Methylohalomonas lacus</name>
    <dbReference type="NCBI Taxonomy" id="398773"/>
    <lineage>
        <taxon>Bacteria</taxon>
        <taxon>Pseudomonadati</taxon>
        <taxon>Pseudomonadota</taxon>
        <taxon>Gammaproteobacteria</taxon>
        <taxon>Methylohalomonadales</taxon>
        <taxon>Methylohalomonadaceae</taxon>
        <taxon>Methylohalomonas</taxon>
    </lineage>
</organism>
<keyword evidence="2" id="KW-1133">Transmembrane helix</keyword>
<name>A0AAE3L5Q8_9GAMM</name>
<dbReference type="SUPFAM" id="SSF110997">
    <property type="entry name" value="Sporulation related repeat"/>
    <property type="match status" value="1"/>
</dbReference>
<dbReference type="GO" id="GO:0042834">
    <property type="term" value="F:peptidoglycan binding"/>
    <property type="evidence" value="ECO:0007669"/>
    <property type="project" value="InterPro"/>
</dbReference>
<gene>
    <name evidence="4" type="ORF">J2T55_001778</name>
</gene>
<feature type="domain" description="SPOR" evidence="3">
    <location>
        <begin position="151"/>
        <end position="230"/>
    </location>
</feature>
<comment type="caution">
    <text evidence="4">The sequence shown here is derived from an EMBL/GenBank/DDBJ whole genome shotgun (WGS) entry which is preliminary data.</text>
</comment>